<accession>A0A1E5RYE3</accession>
<dbReference type="SUPFAM" id="SSF51045">
    <property type="entry name" value="WW domain"/>
    <property type="match status" value="1"/>
</dbReference>
<evidence type="ECO:0000313" key="8">
    <source>
        <dbReference type="EMBL" id="OEJ91987.1"/>
    </source>
</evidence>
<dbReference type="InterPro" id="IPR001202">
    <property type="entry name" value="WW_dom"/>
</dbReference>
<evidence type="ECO:0000256" key="2">
    <source>
        <dbReference type="ARBA" id="ARBA00023110"/>
    </source>
</evidence>
<dbReference type="VEuPathDB" id="FungiDB:AWRI3580_g1030"/>
<dbReference type="STRING" id="29833.A0A1E5RYE3"/>
<dbReference type="GO" id="GO:0005634">
    <property type="term" value="C:nucleus"/>
    <property type="evidence" value="ECO:0007669"/>
    <property type="project" value="TreeGrafter"/>
</dbReference>
<keyword evidence="2 4" id="KW-0697">Rotamase</keyword>
<dbReference type="GO" id="GO:0060255">
    <property type="term" value="P:regulation of macromolecule metabolic process"/>
    <property type="evidence" value="ECO:0007669"/>
    <property type="project" value="UniProtKB-ARBA"/>
</dbReference>
<dbReference type="AlphaFoldDB" id="A0A1E5RYE3"/>
<dbReference type="Gene3D" id="2.20.70.10">
    <property type="match status" value="1"/>
</dbReference>
<dbReference type="SUPFAM" id="SSF54534">
    <property type="entry name" value="FKBP-like"/>
    <property type="match status" value="1"/>
</dbReference>
<sequence length="188" mass="21728">MTQNSDLSIINPKNGLPKNWIIRFHEEKSREYFYNVETKRSTWNPPKTTDIKLLKTYLIANPFAIRVKHILLKHKNSRNPYRTISDTDGEGRKVRITLSEETAQKKLSKIRETIMAKKDLDERYDLFMKYAFEKSDCSSGKHSHGDLGICKIGDNLPAFEEVACSLQPGDISEVFKTVSGLHIVWRVK</sequence>
<keyword evidence="3 4" id="KW-0413">Isomerase</keyword>
<dbReference type="PROSITE" id="PS50020">
    <property type="entry name" value="WW_DOMAIN_2"/>
    <property type="match status" value="1"/>
</dbReference>
<organism evidence="8 9">
    <name type="scientific">Hanseniaspora uvarum</name>
    <name type="common">Yeast</name>
    <name type="synonym">Kloeckera apiculata</name>
    <dbReference type="NCBI Taxonomy" id="29833"/>
    <lineage>
        <taxon>Eukaryota</taxon>
        <taxon>Fungi</taxon>
        <taxon>Dikarya</taxon>
        <taxon>Ascomycota</taxon>
        <taxon>Saccharomycotina</taxon>
        <taxon>Saccharomycetes</taxon>
        <taxon>Saccharomycodales</taxon>
        <taxon>Saccharomycodaceae</taxon>
        <taxon>Hanseniaspora</taxon>
    </lineage>
</organism>
<dbReference type="InterPro" id="IPR036020">
    <property type="entry name" value="WW_dom_sf"/>
</dbReference>
<dbReference type="PROSITE" id="PS50198">
    <property type="entry name" value="PPIC_PPIASE_2"/>
    <property type="match status" value="1"/>
</dbReference>
<evidence type="ECO:0000313" key="9">
    <source>
        <dbReference type="Proteomes" id="UP000095358"/>
    </source>
</evidence>
<dbReference type="SMART" id="SM00456">
    <property type="entry name" value="WW"/>
    <property type="match status" value="1"/>
</dbReference>
<protein>
    <recommendedName>
        <fullName evidence="5">Peptidyl-prolyl cis-trans isomerase</fullName>
        <ecNumber evidence="5">5.2.1.8</ecNumber>
    </recommendedName>
</protein>
<evidence type="ECO:0000259" key="7">
    <source>
        <dbReference type="PROSITE" id="PS50198"/>
    </source>
</evidence>
<dbReference type="CDD" id="cd00201">
    <property type="entry name" value="WW"/>
    <property type="match status" value="1"/>
</dbReference>
<dbReference type="InterPro" id="IPR000297">
    <property type="entry name" value="PPIase_PpiC"/>
</dbReference>
<dbReference type="Gene3D" id="3.10.50.40">
    <property type="match status" value="1"/>
</dbReference>
<reference evidence="9" key="1">
    <citation type="journal article" date="2016" name="Genome Announc.">
        <title>Genome sequences of three species of Hanseniaspora isolated from spontaneous wine fermentations.</title>
        <authorList>
            <person name="Sternes P.R."/>
            <person name="Lee D."/>
            <person name="Kutyna D.R."/>
            <person name="Borneman A.R."/>
        </authorList>
    </citation>
    <scope>NUCLEOTIDE SEQUENCE [LARGE SCALE GENOMIC DNA]</scope>
    <source>
        <strain evidence="9">AWRI3580</strain>
    </source>
</reference>
<dbReference type="GO" id="GO:0005829">
    <property type="term" value="C:cytosol"/>
    <property type="evidence" value="ECO:0007669"/>
    <property type="project" value="TreeGrafter"/>
</dbReference>
<comment type="catalytic activity">
    <reaction evidence="1 5">
        <text>[protein]-peptidylproline (omega=180) = [protein]-peptidylproline (omega=0)</text>
        <dbReference type="Rhea" id="RHEA:16237"/>
        <dbReference type="Rhea" id="RHEA-COMP:10747"/>
        <dbReference type="Rhea" id="RHEA-COMP:10748"/>
        <dbReference type="ChEBI" id="CHEBI:83833"/>
        <dbReference type="ChEBI" id="CHEBI:83834"/>
        <dbReference type="EC" id="5.2.1.8"/>
    </reaction>
</comment>
<evidence type="ECO:0000256" key="4">
    <source>
        <dbReference type="PROSITE-ProRule" id="PRU00278"/>
    </source>
</evidence>
<dbReference type="PROSITE" id="PS01159">
    <property type="entry name" value="WW_DOMAIN_1"/>
    <property type="match status" value="1"/>
</dbReference>
<evidence type="ECO:0000256" key="3">
    <source>
        <dbReference type="ARBA" id="ARBA00023235"/>
    </source>
</evidence>
<dbReference type="InterPro" id="IPR046357">
    <property type="entry name" value="PPIase_dom_sf"/>
</dbReference>
<dbReference type="EMBL" id="LPNN01000002">
    <property type="protein sequence ID" value="OEJ91987.1"/>
    <property type="molecule type" value="Genomic_DNA"/>
</dbReference>
<dbReference type="Proteomes" id="UP000095358">
    <property type="component" value="Unassembled WGS sequence"/>
</dbReference>
<evidence type="ECO:0000256" key="5">
    <source>
        <dbReference type="RuleBase" id="RU363014"/>
    </source>
</evidence>
<evidence type="ECO:0000259" key="6">
    <source>
        <dbReference type="PROSITE" id="PS50020"/>
    </source>
</evidence>
<gene>
    <name evidence="8" type="ORF">AWRI3580_g1030</name>
</gene>
<proteinExistence type="predicted"/>
<dbReference type="OrthoDB" id="2530521at2759"/>
<dbReference type="Pfam" id="PF00397">
    <property type="entry name" value="WW"/>
    <property type="match status" value="1"/>
</dbReference>
<dbReference type="GO" id="GO:0080090">
    <property type="term" value="P:regulation of primary metabolic process"/>
    <property type="evidence" value="ECO:0007669"/>
    <property type="project" value="UniProtKB-ARBA"/>
</dbReference>
<dbReference type="GO" id="GO:0003755">
    <property type="term" value="F:peptidyl-prolyl cis-trans isomerase activity"/>
    <property type="evidence" value="ECO:0007669"/>
    <property type="project" value="UniProtKB-UniRule"/>
</dbReference>
<dbReference type="Pfam" id="PF00639">
    <property type="entry name" value="Rotamase"/>
    <property type="match status" value="1"/>
</dbReference>
<dbReference type="PANTHER" id="PTHR10657:SF4">
    <property type="entry name" value="PEPTIDYL-PROLYL CIS-TRANS ISOMERASE-RELATED"/>
    <property type="match status" value="1"/>
</dbReference>
<dbReference type="PANTHER" id="PTHR10657">
    <property type="entry name" value="PEPTIDYL-PROLYL CIS-TRANS ISOMERASE"/>
    <property type="match status" value="1"/>
</dbReference>
<keyword evidence="9" id="KW-1185">Reference proteome</keyword>
<dbReference type="EC" id="5.2.1.8" evidence="5"/>
<feature type="domain" description="PpiC" evidence="7">
    <location>
        <begin position="62"/>
        <end position="188"/>
    </location>
</feature>
<name>A0A1E5RYE3_HANUV</name>
<comment type="caution">
    <text evidence="8">The sequence shown here is derived from an EMBL/GenBank/DDBJ whole genome shotgun (WGS) entry which is preliminary data.</text>
</comment>
<evidence type="ECO:0000256" key="1">
    <source>
        <dbReference type="ARBA" id="ARBA00000971"/>
    </source>
</evidence>
<feature type="domain" description="WW" evidence="6">
    <location>
        <begin position="14"/>
        <end position="48"/>
    </location>
</feature>
<dbReference type="InterPro" id="IPR051370">
    <property type="entry name" value="PPIase_Pin1"/>
</dbReference>